<name>A0A0F9KB26_9ZZZZ</name>
<reference evidence="1" key="1">
    <citation type="journal article" date="2015" name="Nature">
        <title>Complex archaea that bridge the gap between prokaryotes and eukaryotes.</title>
        <authorList>
            <person name="Spang A."/>
            <person name="Saw J.H."/>
            <person name="Jorgensen S.L."/>
            <person name="Zaremba-Niedzwiedzka K."/>
            <person name="Martijn J."/>
            <person name="Lind A.E."/>
            <person name="van Eijk R."/>
            <person name="Schleper C."/>
            <person name="Guy L."/>
            <person name="Ettema T.J."/>
        </authorList>
    </citation>
    <scope>NUCLEOTIDE SEQUENCE</scope>
</reference>
<comment type="caution">
    <text evidence="1">The sequence shown here is derived from an EMBL/GenBank/DDBJ whole genome shotgun (WGS) entry which is preliminary data.</text>
</comment>
<dbReference type="EMBL" id="LAZR01009560">
    <property type="protein sequence ID" value="KKM71886.1"/>
    <property type="molecule type" value="Genomic_DNA"/>
</dbReference>
<sequence length="73" mass="7965">MNVILIGQDVNDIPIQKGDKVFADDGWVQGVITAVYDDGTVDIWHANAHQGPVVDTFDVKSNNVLKKQIDTGD</sequence>
<dbReference type="AlphaFoldDB" id="A0A0F9KB26"/>
<protein>
    <submittedName>
        <fullName evidence="1">Uncharacterized protein</fullName>
    </submittedName>
</protein>
<organism evidence="1">
    <name type="scientific">marine sediment metagenome</name>
    <dbReference type="NCBI Taxonomy" id="412755"/>
    <lineage>
        <taxon>unclassified sequences</taxon>
        <taxon>metagenomes</taxon>
        <taxon>ecological metagenomes</taxon>
    </lineage>
</organism>
<proteinExistence type="predicted"/>
<gene>
    <name evidence="1" type="ORF">LCGC14_1426050</name>
</gene>
<evidence type="ECO:0000313" key="1">
    <source>
        <dbReference type="EMBL" id="KKM71886.1"/>
    </source>
</evidence>
<accession>A0A0F9KB26</accession>